<evidence type="ECO:0000259" key="3">
    <source>
        <dbReference type="PROSITE" id="PS50234"/>
    </source>
</evidence>
<dbReference type="AlphaFoldDB" id="A0A1I5CWP3"/>
<sequence>MNKFIALLLATVLVACANHQQEKPSPNPVSSQPSQAQSAGQSASRQETKSLPFEGEQVRMPSRMPPAGMAKIAPQQWMPVPAQGQDRERYQSTPSNPVQLVAQNPVSTFSIDVDTGSYSNVRRLLNEGRLPPVDAVRVEELINYFPYDYALPTGRDPFAVHTELAPAPWNKGNVLLRVGIKGQDVAKANLPPANLIFLVDVSGSMSSKDKLPLLKSSLKLLINELRAQDKVTLVTYAGQTEVMLPPTQGDNKAALLNAIDRLQAGGSTAGASGIQLAYQMAQQSFIKGGINRILLATDGDFNVGVTDFGQLKQMVEEKRKSGVSLSTLGFGTGNYNERLMEQLADAGDGAYSYIDNLMEGHKVLVNEMTSSLATIAKDVKIQVEFNPATVKEYRLIGYENRLLKREDFNNDKVDAGDIGAGHTVTALYELTLADGKGLVDALRYQARKEGQGSSKELAFVKLRYKQPGQGASQLMSFPVERSAIRTLHQTSTEFRFAAAVAGFGQILRGGQYTGSWGYDDARRLAADSVGRDRFGYRGEFLRLIDLAKAQSTPVAR</sequence>
<gene>
    <name evidence="4" type="ORF">SAMN05660284_02516</name>
</gene>
<dbReference type="SMART" id="SM00327">
    <property type="entry name" value="VWA"/>
    <property type="match status" value="1"/>
</dbReference>
<dbReference type="Gene3D" id="3.40.50.410">
    <property type="entry name" value="von Willebrand factor, type A domain"/>
    <property type="match status" value="1"/>
</dbReference>
<dbReference type="InterPro" id="IPR002035">
    <property type="entry name" value="VWF_A"/>
</dbReference>
<dbReference type="CDD" id="cd01465">
    <property type="entry name" value="vWA_subgroup"/>
    <property type="match status" value="1"/>
</dbReference>
<dbReference type="Pfam" id="PF00092">
    <property type="entry name" value="VWA"/>
    <property type="match status" value="1"/>
</dbReference>
<accession>A0A1I5CWP3</accession>
<feature type="compositionally biased region" description="Low complexity" evidence="1">
    <location>
        <begin position="28"/>
        <end position="44"/>
    </location>
</feature>
<dbReference type="PANTHER" id="PTHR10166:SF37">
    <property type="entry name" value="STOLID, ISOFORM H"/>
    <property type="match status" value="1"/>
</dbReference>
<dbReference type="SUPFAM" id="SSF53300">
    <property type="entry name" value="vWA-like"/>
    <property type="match status" value="1"/>
</dbReference>
<name>A0A1I5CWP3_9NEIS</name>
<keyword evidence="2" id="KW-0732">Signal</keyword>
<dbReference type="InterPro" id="IPR021908">
    <property type="entry name" value="YfbK_C"/>
</dbReference>
<proteinExistence type="predicted"/>
<dbReference type="EMBL" id="FOVE01000021">
    <property type="protein sequence ID" value="SFN91348.1"/>
    <property type="molecule type" value="Genomic_DNA"/>
</dbReference>
<evidence type="ECO:0000313" key="5">
    <source>
        <dbReference type="Proteomes" id="UP000242869"/>
    </source>
</evidence>
<keyword evidence="5" id="KW-1185">Reference proteome</keyword>
<reference evidence="5" key="1">
    <citation type="submission" date="2016-10" db="EMBL/GenBank/DDBJ databases">
        <authorList>
            <person name="Varghese N."/>
            <person name="Submissions S."/>
        </authorList>
    </citation>
    <scope>NUCLEOTIDE SEQUENCE [LARGE SCALE GENOMIC DNA]</scope>
    <source>
        <strain evidence="5">DSM 6150</strain>
    </source>
</reference>
<dbReference type="Pfam" id="PF12450">
    <property type="entry name" value="vWF_A"/>
    <property type="match status" value="1"/>
</dbReference>
<dbReference type="RefSeq" id="WP_091197230.1">
    <property type="nucleotide sequence ID" value="NZ_FOVE01000021.1"/>
</dbReference>
<dbReference type="Pfam" id="PF12034">
    <property type="entry name" value="YfbK_C"/>
    <property type="match status" value="1"/>
</dbReference>
<dbReference type="STRING" id="83765.SAMN05660284_02516"/>
<evidence type="ECO:0000256" key="2">
    <source>
        <dbReference type="SAM" id="SignalP"/>
    </source>
</evidence>
<dbReference type="InterPro" id="IPR036465">
    <property type="entry name" value="vWFA_dom_sf"/>
</dbReference>
<dbReference type="Proteomes" id="UP000242869">
    <property type="component" value="Unassembled WGS sequence"/>
</dbReference>
<dbReference type="OrthoDB" id="9805121at2"/>
<dbReference type="PROSITE" id="PS51257">
    <property type="entry name" value="PROKAR_LIPOPROTEIN"/>
    <property type="match status" value="1"/>
</dbReference>
<feature type="domain" description="VWFA" evidence="3">
    <location>
        <begin position="194"/>
        <end position="379"/>
    </location>
</feature>
<feature type="region of interest" description="Disordered" evidence="1">
    <location>
        <begin position="21"/>
        <end position="59"/>
    </location>
</feature>
<feature type="chain" id="PRO_5017217389" evidence="2">
    <location>
        <begin position="18"/>
        <end position="556"/>
    </location>
</feature>
<dbReference type="InterPro" id="IPR022156">
    <property type="entry name" value="Uncharacterised_YfbK_N"/>
</dbReference>
<protein>
    <submittedName>
        <fullName evidence="4">Ca-activated chloride channel family protein</fullName>
    </submittedName>
</protein>
<organism evidence="4 5">
    <name type="scientific">Formivibrio citricus</name>
    <dbReference type="NCBI Taxonomy" id="83765"/>
    <lineage>
        <taxon>Bacteria</taxon>
        <taxon>Pseudomonadati</taxon>
        <taxon>Pseudomonadota</taxon>
        <taxon>Betaproteobacteria</taxon>
        <taxon>Neisseriales</taxon>
        <taxon>Chitinibacteraceae</taxon>
        <taxon>Formivibrio</taxon>
    </lineage>
</organism>
<dbReference type="InterPro" id="IPR051173">
    <property type="entry name" value="Ca_channel_alpha-2/delta"/>
</dbReference>
<evidence type="ECO:0000256" key="1">
    <source>
        <dbReference type="SAM" id="MobiDB-lite"/>
    </source>
</evidence>
<dbReference type="PANTHER" id="PTHR10166">
    <property type="entry name" value="VOLTAGE-DEPENDENT CALCIUM CHANNEL SUBUNIT ALPHA-2/DELTA-RELATED"/>
    <property type="match status" value="1"/>
</dbReference>
<feature type="signal peptide" evidence="2">
    <location>
        <begin position="1"/>
        <end position="17"/>
    </location>
</feature>
<dbReference type="PROSITE" id="PS50234">
    <property type="entry name" value="VWFA"/>
    <property type="match status" value="1"/>
</dbReference>
<evidence type="ECO:0000313" key="4">
    <source>
        <dbReference type="EMBL" id="SFN91348.1"/>
    </source>
</evidence>